<reference evidence="1" key="2">
    <citation type="journal article" date="2015" name="Data Brief">
        <title>Shoot transcriptome of the giant reed, Arundo donax.</title>
        <authorList>
            <person name="Barrero R.A."/>
            <person name="Guerrero F.D."/>
            <person name="Moolhuijzen P."/>
            <person name="Goolsby J.A."/>
            <person name="Tidwell J."/>
            <person name="Bellgard S.E."/>
            <person name="Bellgard M.I."/>
        </authorList>
    </citation>
    <scope>NUCLEOTIDE SEQUENCE</scope>
    <source>
        <tissue evidence="1">Shoot tissue taken approximately 20 cm above the soil surface</tissue>
    </source>
</reference>
<organism evidence="1">
    <name type="scientific">Arundo donax</name>
    <name type="common">Giant reed</name>
    <name type="synonym">Donax arundinaceus</name>
    <dbReference type="NCBI Taxonomy" id="35708"/>
    <lineage>
        <taxon>Eukaryota</taxon>
        <taxon>Viridiplantae</taxon>
        <taxon>Streptophyta</taxon>
        <taxon>Embryophyta</taxon>
        <taxon>Tracheophyta</taxon>
        <taxon>Spermatophyta</taxon>
        <taxon>Magnoliopsida</taxon>
        <taxon>Liliopsida</taxon>
        <taxon>Poales</taxon>
        <taxon>Poaceae</taxon>
        <taxon>PACMAD clade</taxon>
        <taxon>Arundinoideae</taxon>
        <taxon>Arundineae</taxon>
        <taxon>Arundo</taxon>
    </lineage>
</organism>
<protein>
    <submittedName>
        <fullName evidence="1">Uncharacterized protein</fullName>
    </submittedName>
</protein>
<accession>A0A0A9HQG4</accession>
<sequence>MIIQCHTLTHNFLELFTYYACLKHLSCWHRPSLFDVIPLVFGTHLLWKSISLASSN</sequence>
<name>A0A0A9HQG4_ARUDO</name>
<proteinExistence type="predicted"/>
<evidence type="ECO:0000313" key="1">
    <source>
        <dbReference type="EMBL" id="JAE37096.1"/>
    </source>
</evidence>
<reference evidence="1" key="1">
    <citation type="submission" date="2014-09" db="EMBL/GenBank/DDBJ databases">
        <authorList>
            <person name="Magalhaes I.L.F."/>
            <person name="Oliveira U."/>
            <person name="Santos F.R."/>
            <person name="Vidigal T.H.D.A."/>
            <person name="Brescovit A.D."/>
            <person name="Santos A.J."/>
        </authorList>
    </citation>
    <scope>NUCLEOTIDE SEQUENCE</scope>
    <source>
        <tissue evidence="1">Shoot tissue taken approximately 20 cm above the soil surface</tissue>
    </source>
</reference>
<dbReference type="EMBL" id="GBRH01160800">
    <property type="protein sequence ID" value="JAE37096.1"/>
    <property type="molecule type" value="Transcribed_RNA"/>
</dbReference>
<dbReference type="AlphaFoldDB" id="A0A0A9HQG4"/>